<dbReference type="EMBL" id="QRHZ01000001">
    <property type="protein sequence ID" value="RHG20343.1"/>
    <property type="molecule type" value="Genomic_DNA"/>
</dbReference>
<dbReference type="PROSITE" id="PS50893">
    <property type="entry name" value="ABC_TRANSPORTER_2"/>
    <property type="match status" value="1"/>
</dbReference>
<evidence type="ECO:0000256" key="1">
    <source>
        <dbReference type="ARBA" id="ARBA00022448"/>
    </source>
</evidence>
<dbReference type="GO" id="GO:0005524">
    <property type="term" value="F:ATP binding"/>
    <property type="evidence" value="ECO:0007669"/>
    <property type="project" value="UniProtKB-KW"/>
</dbReference>
<dbReference type="SUPFAM" id="SSF52540">
    <property type="entry name" value="P-loop containing nucleoside triphosphate hydrolases"/>
    <property type="match status" value="1"/>
</dbReference>
<dbReference type="PANTHER" id="PTHR42939">
    <property type="entry name" value="ABC TRANSPORTER ATP-BINDING PROTEIN ALBC-RELATED"/>
    <property type="match status" value="1"/>
</dbReference>
<evidence type="ECO:0000259" key="5">
    <source>
        <dbReference type="PROSITE" id="PS50893"/>
    </source>
</evidence>
<dbReference type="InterPro" id="IPR027417">
    <property type="entry name" value="P-loop_NTPase"/>
</dbReference>
<dbReference type="CDD" id="cd03230">
    <property type="entry name" value="ABC_DR_subfamily_A"/>
    <property type="match status" value="1"/>
</dbReference>
<dbReference type="InterPro" id="IPR051782">
    <property type="entry name" value="ABC_Transporter_VariousFunc"/>
</dbReference>
<keyword evidence="4" id="KW-0472">Membrane</keyword>
<accession>A0A414SL61</accession>
<evidence type="ECO:0000256" key="3">
    <source>
        <dbReference type="ARBA" id="ARBA00022840"/>
    </source>
</evidence>
<feature type="domain" description="ABC transporter" evidence="5">
    <location>
        <begin position="31"/>
        <end position="256"/>
    </location>
</feature>
<keyword evidence="2" id="KW-0547">Nucleotide-binding</keyword>
<dbReference type="Pfam" id="PF00005">
    <property type="entry name" value="ABC_tran"/>
    <property type="match status" value="1"/>
</dbReference>
<evidence type="ECO:0000256" key="4">
    <source>
        <dbReference type="SAM" id="Phobius"/>
    </source>
</evidence>
<evidence type="ECO:0000256" key="2">
    <source>
        <dbReference type="ARBA" id="ARBA00022741"/>
    </source>
</evidence>
<dbReference type="Proteomes" id="UP000284220">
    <property type="component" value="Unassembled WGS sequence"/>
</dbReference>
<keyword evidence="4" id="KW-0812">Transmembrane</keyword>
<protein>
    <submittedName>
        <fullName evidence="6">ABC transporter ATP-binding protein</fullName>
    </submittedName>
</protein>
<dbReference type="InterPro" id="IPR003439">
    <property type="entry name" value="ABC_transporter-like_ATP-bd"/>
</dbReference>
<reference evidence="6 7" key="1">
    <citation type="submission" date="2018-08" db="EMBL/GenBank/DDBJ databases">
        <title>A genome reference for cultivated species of the human gut microbiota.</title>
        <authorList>
            <person name="Zou Y."/>
            <person name="Xue W."/>
            <person name="Luo G."/>
        </authorList>
    </citation>
    <scope>NUCLEOTIDE SEQUENCE [LARGE SCALE GENOMIC DNA]</scope>
    <source>
        <strain evidence="6 7">AM22-9LB</strain>
    </source>
</reference>
<evidence type="ECO:0000313" key="6">
    <source>
        <dbReference type="EMBL" id="RHG20343.1"/>
    </source>
</evidence>
<keyword evidence="3 6" id="KW-0067">ATP-binding</keyword>
<proteinExistence type="predicted"/>
<feature type="transmembrane region" description="Helical" evidence="4">
    <location>
        <begin position="12"/>
        <end position="31"/>
    </location>
</feature>
<dbReference type="GO" id="GO:0016887">
    <property type="term" value="F:ATP hydrolysis activity"/>
    <property type="evidence" value="ECO:0007669"/>
    <property type="project" value="InterPro"/>
</dbReference>
<dbReference type="Gene3D" id="3.40.50.300">
    <property type="entry name" value="P-loop containing nucleotide triphosphate hydrolases"/>
    <property type="match status" value="1"/>
</dbReference>
<dbReference type="InterPro" id="IPR003593">
    <property type="entry name" value="AAA+_ATPase"/>
</dbReference>
<keyword evidence="4" id="KW-1133">Transmembrane helix</keyword>
<dbReference type="SMART" id="SM00382">
    <property type="entry name" value="AAA"/>
    <property type="match status" value="1"/>
</dbReference>
<organism evidence="6 7">
    <name type="scientific">Blautia obeum</name>
    <dbReference type="NCBI Taxonomy" id="40520"/>
    <lineage>
        <taxon>Bacteria</taxon>
        <taxon>Bacillati</taxon>
        <taxon>Bacillota</taxon>
        <taxon>Clostridia</taxon>
        <taxon>Lachnospirales</taxon>
        <taxon>Lachnospiraceae</taxon>
        <taxon>Blautia</taxon>
    </lineage>
</organism>
<dbReference type="PANTHER" id="PTHR42939:SF1">
    <property type="entry name" value="ABC TRANSPORTER ATP-BINDING PROTEIN ALBC-RELATED"/>
    <property type="match status" value="1"/>
</dbReference>
<sequence>MINCRKMYEIKFSMFFIIFVIAKIVGERIMLEIKNLYKSYGSRIIIENWSYQFQNGKIYGLIGRNGIGKTTILKCMCGLLIPNKAEIISDKGDLSREDYLNRDIIYVSDEPIYYHNLTVQEHFWLVCKVENYTQEEAQKAISFYTNKLHMQEYLNYYPSALSKGTLQRMMLIMGFLRRKPNLLLDEPFNGLDPVQLEEIIQMCDEERKKRCMIISSHDIESLAELCDEYIVWGTNGIKVFSGKIDRKAVNQMIGDSYV</sequence>
<evidence type="ECO:0000313" key="7">
    <source>
        <dbReference type="Proteomes" id="UP000284220"/>
    </source>
</evidence>
<keyword evidence="1" id="KW-0813">Transport</keyword>
<name>A0A414SL61_9FIRM</name>
<gene>
    <name evidence="6" type="ORF">DW272_03845</name>
</gene>
<comment type="caution">
    <text evidence="6">The sequence shown here is derived from an EMBL/GenBank/DDBJ whole genome shotgun (WGS) entry which is preliminary data.</text>
</comment>
<dbReference type="AlphaFoldDB" id="A0A414SL61"/>